<gene>
    <name evidence="1" type="ORF">BSTOLATCC_MIC65364</name>
</gene>
<evidence type="ECO:0000313" key="2">
    <source>
        <dbReference type="Proteomes" id="UP001162131"/>
    </source>
</evidence>
<protein>
    <submittedName>
        <fullName evidence="1">Uncharacterized protein</fullName>
    </submittedName>
</protein>
<accession>A0AAU9KFI8</accession>
<dbReference type="EMBL" id="CAJZBQ010000063">
    <property type="protein sequence ID" value="CAG9336057.1"/>
    <property type="molecule type" value="Genomic_DNA"/>
</dbReference>
<reference evidence="1" key="1">
    <citation type="submission" date="2021-09" db="EMBL/GenBank/DDBJ databases">
        <authorList>
            <consortium name="AG Swart"/>
            <person name="Singh M."/>
            <person name="Singh A."/>
            <person name="Seah K."/>
            <person name="Emmerich C."/>
        </authorList>
    </citation>
    <scope>NUCLEOTIDE SEQUENCE</scope>
    <source>
        <strain evidence="1">ATCC30299</strain>
    </source>
</reference>
<name>A0AAU9KFI8_9CILI</name>
<evidence type="ECO:0000313" key="1">
    <source>
        <dbReference type="EMBL" id="CAG9336057.1"/>
    </source>
</evidence>
<keyword evidence="2" id="KW-1185">Reference proteome</keyword>
<comment type="caution">
    <text evidence="1">The sequence shown here is derived from an EMBL/GenBank/DDBJ whole genome shotgun (WGS) entry which is preliminary data.</text>
</comment>
<dbReference type="Proteomes" id="UP001162131">
    <property type="component" value="Unassembled WGS sequence"/>
</dbReference>
<sequence>MERLQQDVEDLKKSYIKEASPLLKKSYQQLAELHSKKLRMLPHVLINIVTNKANPKRKKEKISCASSNSSSFSTCKSPSSSNKLYGIASNESYDNFSKGNSTKNYPPKRSITSLQNYGLENNKHTISYENSDSRHIMLEFTPNVFADTNVSIPVSLSPLLPNKFQKQAYSKDVKIKGRNAITGRPVFKV</sequence>
<proteinExistence type="predicted"/>
<dbReference type="AlphaFoldDB" id="A0AAU9KFI8"/>
<organism evidence="1 2">
    <name type="scientific">Blepharisma stoltei</name>
    <dbReference type="NCBI Taxonomy" id="1481888"/>
    <lineage>
        <taxon>Eukaryota</taxon>
        <taxon>Sar</taxon>
        <taxon>Alveolata</taxon>
        <taxon>Ciliophora</taxon>
        <taxon>Postciliodesmatophora</taxon>
        <taxon>Heterotrichea</taxon>
        <taxon>Heterotrichida</taxon>
        <taxon>Blepharismidae</taxon>
        <taxon>Blepharisma</taxon>
    </lineage>
</organism>